<reference evidence="3" key="2">
    <citation type="submission" date="2021-09" db="EMBL/GenBank/DDBJ databases">
        <authorList>
            <person name="Gilroy R."/>
        </authorList>
    </citation>
    <scope>NUCLEOTIDE SEQUENCE</scope>
    <source>
        <strain evidence="3">ChiGjej5B5-7349</strain>
    </source>
</reference>
<dbReference type="AlphaFoldDB" id="A0A921MDE8"/>
<evidence type="ECO:0000313" key="3">
    <source>
        <dbReference type="EMBL" id="HJG79359.1"/>
    </source>
</evidence>
<protein>
    <submittedName>
        <fullName evidence="3">Flavin reductase family protein</fullName>
    </submittedName>
</protein>
<sequence length="174" mass="18484">MDPILGPLTDMSDPSFIDAYRSAAQDIPRPVGVLACSLGSARYAITVDSFLDVSYDPPTMALSVYSGSRMAEQLESVDTCALSILASRQKGIAQWLGEPGQPVRGLLDPLDTAEAPSGSPVISGAVAWFDLRVAQRVEIATHTLLAATVTAVGSRHGSEPLIHWADAYHRPAPR</sequence>
<comment type="caution">
    <text evidence="3">The sequence shown here is derived from an EMBL/GenBank/DDBJ whole genome shotgun (WGS) entry which is preliminary data.</text>
</comment>
<dbReference type="GO" id="GO:0010181">
    <property type="term" value="F:FMN binding"/>
    <property type="evidence" value="ECO:0007669"/>
    <property type="project" value="InterPro"/>
</dbReference>
<dbReference type="SMART" id="SM00903">
    <property type="entry name" value="Flavin_Reduct"/>
    <property type="match status" value="1"/>
</dbReference>
<dbReference type="InterPro" id="IPR002563">
    <property type="entry name" value="Flavin_Rdtase-like_dom"/>
</dbReference>
<dbReference type="InterPro" id="IPR050268">
    <property type="entry name" value="NADH-dep_flavin_reductase"/>
</dbReference>
<dbReference type="EMBL" id="DYUK01000068">
    <property type="protein sequence ID" value="HJG79359.1"/>
    <property type="molecule type" value="Genomic_DNA"/>
</dbReference>
<feature type="domain" description="Flavin reductase like" evidence="2">
    <location>
        <begin position="27"/>
        <end position="170"/>
    </location>
</feature>
<proteinExistence type="predicted"/>
<dbReference type="Pfam" id="PF01613">
    <property type="entry name" value="Flavin_Reduct"/>
    <property type="match status" value="1"/>
</dbReference>
<dbReference type="PANTHER" id="PTHR30466:SF1">
    <property type="entry name" value="FMN REDUCTASE (NADH) RUTF"/>
    <property type="match status" value="1"/>
</dbReference>
<evidence type="ECO:0000259" key="2">
    <source>
        <dbReference type="SMART" id="SM00903"/>
    </source>
</evidence>
<dbReference type="PANTHER" id="PTHR30466">
    <property type="entry name" value="FLAVIN REDUCTASE"/>
    <property type="match status" value="1"/>
</dbReference>
<organism evidence="3 4">
    <name type="scientific">Brevibacterium senegalense</name>
    <dbReference type="NCBI Taxonomy" id="1033736"/>
    <lineage>
        <taxon>Bacteria</taxon>
        <taxon>Bacillati</taxon>
        <taxon>Actinomycetota</taxon>
        <taxon>Actinomycetes</taxon>
        <taxon>Micrococcales</taxon>
        <taxon>Brevibacteriaceae</taxon>
        <taxon>Brevibacterium</taxon>
    </lineage>
</organism>
<dbReference type="GO" id="GO:0042602">
    <property type="term" value="F:riboflavin reductase (NADPH) activity"/>
    <property type="evidence" value="ECO:0007669"/>
    <property type="project" value="TreeGrafter"/>
</dbReference>
<dbReference type="Proteomes" id="UP000784435">
    <property type="component" value="Unassembled WGS sequence"/>
</dbReference>
<evidence type="ECO:0000313" key="4">
    <source>
        <dbReference type="Proteomes" id="UP000784435"/>
    </source>
</evidence>
<accession>A0A921MDE8</accession>
<keyword evidence="1" id="KW-0560">Oxidoreductase</keyword>
<gene>
    <name evidence="3" type="ORF">K8V08_02980</name>
</gene>
<evidence type="ECO:0000256" key="1">
    <source>
        <dbReference type="ARBA" id="ARBA00023002"/>
    </source>
</evidence>
<dbReference type="InterPro" id="IPR012349">
    <property type="entry name" value="Split_barrel_FMN-bd"/>
</dbReference>
<name>A0A921MDE8_9MICO</name>
<reference evidence="3" key="1">
    <citation type="journal article" date="2021" name="PeerJ">
        <title>Extensive microbial diversity within the chicken gut microbiome revealed by metagenomics and culture.</title>
        <authorList>
            <person name="Gilroy R."/>
            <person name="Ravi A."/>
            <person name="Getino M."/>
            <person name="Pursley I."/>
            <person name="Horton D.L."/>
            <person name="Alikhan N.F."/>
            <person name="Baker D."/>
            <person name="Gharbi K."/>
            <person name="Hall N."/>
            <person name="Watson M."/>
            <person name="Adriaenssens E.M."/>
            <person name="Foster-Nyarko E."/>
            <person name="Jarju S."/>
            <person name="Secka A."/>
            <person name="Antonio M."/>
            <person name="Oren A."/>
            <person name="Chaudhuri R.R."/>
            <person name="La Ragione R."/>
            <person name="Hildebrand F."/>
            <person name="Pallen M.J."/>
        </authorList>
    </citation>
    <scope>NUCLEOTIDE SEQUENCE</scope>
    <source>
        <strain evidence="3">ChiGjej5B5-7349</strain>
    </source>
</reference>
<dbReference type="SUPFAM" id="SSF50475">
    <property type="entry name" value="FMN-binding split barrel"/>
    <property type="match status" value="1"/>
</dbReference>
<dbReference type="Gene3D" id="2.30.110.10">
    <property type="entry name" value="Electron Transport, Fmn-binding Protein, Chain A"/>
    <property type="match status" value="1"/>
</dbReference>